<dbReference type="EMBL" id="U63091">
    <property type="protein sequence ID" value="AAC48696.1"/>
    <property type="molecule type" value="Genomic_DNA"/>
</dbReference>
<feature type="non-terminal residue" evidence="1">
    <location>
        <position position="1"/>
    </location>
</feature>
<protein>
    <submittedName>
        <fullName evidence="1">Beta-globin-like gene cluster locus control region</fullName>
    </submittedName>
</protein>
<evidence type="ECO:0000313" key="1">
    <source>
        <dbReference type="EMBL" id="AAC48696.1"/>
    </source>
</evidence>
<dbReference type="HOGENOM" id="CLU_1943031_0_0_1"/>
<sequence length="130" mass="15572">YRLRKELLAIKSSYYICCYHMRKCEFSTRSHKNILHTFRFFCFLEFCDIYNFIFQLTTSKCTSHTYCLGYHTQTIKEPGLNPLITNTFVIITKILHLPVRFDTTNLVFFLLTDIPVEVNRHAIFFHVVIF</sequence>
<organism evidence="1">
    <name type="scientific">Oryctolagus cuniculus</name>
    <name type="common">Rabbit</name>
    <dbReference type="NCBI Taxonomy" id="9986"/>
    <lineage>
        <taxon>Eukaryota</taxon>
        <taxon>Metazoa</taxon>
        <taxon>Chordata</taxon>
        <taxon>Craniata</taxon>
        <taxon>Vertebrata</taxon>
        <taxon>Euteleostomi</taxon>
        <taxon>Mammalia</taxon>
        <taxon>Eutheria</taxon>
        <taxon>Euarchontoglires</taxon>
        <taxon>Glires</taxon>
        <taxon>Lagomorpha</taxon>
        <taxon>Leporidae</taxon>
        <taxon>Oryctolagus</taxon>
    </lineage>
</organism>
<reference evidence="1" key="1">
    <citation type="journal article" date="1997" name="Genomics">
        <title>The complete sequences of the galago and rabbit beta-globin locus control regions: extended sequence and functional conservation outside the cores of DNase hypersensitive sites.</title>
        <authorList>
            <person name="Slightom J.L."/>
            <person name="Bock J.H."/>
            <person name="Tagle D.A."/>
            <person name="Gumucio D.L."/>
            <person name="Goodman M."/>
            <person name="Stojanovic N."/>
            <person name="Jackson J."/>
            <person name="Miller W."/>
            <person name="Hardison R."/>
        </authorList>
    </citation>
    <scope>NUCLEOTIDE SEQUENCE</scope>
</reference>
<accession>P79221</accession>
<proteinExistence type="predicted"/>
<name>P79221_RABIT</name>
<dbReference type="AlphaFoldDB" id="P79221"/>